<dbReference type="PROSITE" id="PS50977">
    <property type="entry name" value="HTH_TETR_2"/>
    <property type="match status" value="1"/>
</dbReference>
<evidence type="ECO:0000256" key="1">
    <source>
        <dbReference type="ARBA" id="ARBA00023125"/>
    </source>
</evidence>
<dbReference type="GO" id="GO:0003677">
    <property type="term" value="F:DNA binding"/>
    <property type="evidence" value="ECO:0007669"/>
    <property type="project" value="UniProtKB-UniRule"/>
</dbReference>
<evidence type="ECO:0000313" key="4">
    <source>
        <dbReference type="EMBL" id="MBS3648083.1"/>
    </source>
</evidence>
<dbReference type="Proteomes" id="UP000680348">
    <property type="component" value="Unassembled WGS sequence"/>
</dbReference>
<keyword evidence="5" id="KW-1185">Reference proteome</keyword>
<comment type="caution">
    <text evidence="4">The sequence shown here is derived from an EMBL/GenBank/DDBJ whole genome shotgun (WGS) entry which is preliminary data.</text>
</comment>
<dbReference type="InterPro" id="IPR001647">
    <property type="entry name" value="HTH_TetR"/>
</dbReference>
<dbReference type="RefSeq" id="WP_188253634.1">
    <property type="nucleotide sequence ID" value="NZ_JABVCF010000002.1"/>
</dbReference>
<reference evidence="4" key="1">
    <citation type="submission" date="2021-04" db="EMBL/GenBank/DDBJ databases">
        <title>Pseudaminobacter soli sp. nov., isolated from paddy soil contaminated by heavy metals.</title>
        <authorList>
            <person name="Zhang K."/>
        </authorList>
    </citation>
    <scope>NUCLEOTIDE SEQUENCE</scope>
    <source>
        <strain evidence="4">19-2017</strain>
    </source>
</reference>
<evidence type="ECO:0000313" key="5">
    <source>
        <dbReference type="Proteomes" id="UP000680348"/>
    </source>
</evidence>
<evidence type="ECO:0000256" key="2">
    <source>
        <dbReference type="PROSITE-ProRule" id="PRU00335"/>
    </source>
</evidence>
<keyword evidence="1 2" id="KW-0238">DNA-binding</keyword>
<dbReference type="InterPro" id="IPR009057">
    <property type="entry name" value="Homeodomain-like_sf"/>
</dbReference>
<dbReference type="EMBL" id="JAGWCR010000002">
    <property type="protein sequence ID" value="MBS3648083.1"/>
    <property type="molecule type" value="Genomic_DNA"/>
</dbReference>
<feature type="domain" description="HTH tetR-type" evidence="3">
    <location>
        <begin position="16"/>
        <end position="76"/>
    </location>
</feature>
<dbReference type="Gene3D" id="1.10.357.10">
    <property type="entry name" value="Tetracycline Repressor, domain 2"/>
    <property type="match status" value="1"/>
</dbReference>
<evidence type="ECO:0000259" key="3">
    <source>
        <dbReference type="PROSITE" id="PS50977"/>
    </source>
</evidence>
<sequence length="218" mass="25157">MRTVAPHEETASGNIKATRQDWIDLARQTLVSQGVESVRVLPLGQKLGVSRSSFYWYFKSRQDLLAQLLEDWRNTNTRAIVERAQRPADTIIRAVMNVFECWADERLFDPRLDFGIREWARRSASVRDAIEQADAERLAAIREMYRRHGYGEADAVIRARVLYYTQIGYYVLDVNEPMEARLGHLAAYLRSFTGQEPSPSDVAHFSDFASRAEERSRL</sequence>
<protein>
    <submittedName>
        <fullName evidence="4">TetR/AcrR family transcriptional regulator</fullName>
    </submittedName>
</protein>
<dbReference type="PRINTS" id="PR00455">
    <property type="entry name" value="HTHTETR"/>
</dbReference>
<proteinExistence type="predicted"/>
<feature type="DNA-binding region" description="H-T-H motif" evidence="2">
    <location>
        <begin position="39"/>
        <end position="58"/>
    </location>
</feature>
<gene>
    <name evidence="4" type="ORF">KEU06_05485</name>
</gene>
<dbReference type="Pfam" id="PF00440">
    <property type="entry name" value="TetR_N"/>
    <property type="match status" value="1"/>
</dbReference>
<organism evidence="4 5">
    <name type="scientific">Pseudaminobacter soli</name>
    <name type="common">ex Zhang et al. 2022</name>
    <dbReference type="NCBI Taxonomy" id="2831468"/>
    <lineage>
        <taxon>Bacteria</taxon>
        <taxon>Pseudomonadati</taxon>
        <taxon>Pseudomonadota</taxon>
        <taxon>Alphaproteobacteria</taxon>
        <taxon>Hyphomicrobiales</taxon>
        <taxon>Phyllobacteriaceae</taxon>
        <taxon>Pseudaminobacter</taxon>
    </lineage>
</organism>
<accession>A0A942DYY6</accession>
<dbReference type="SUPFAM" id="SSF46689">
    <property type="entry name" value="Homeodomain-like"/>
    <property type="match status" value="1"/>
</dbReference>
<name>A0A942DYY6_9HYPH</name>
<dbReference type="AlphaFoldDB" id="A0A942DYY6"/>